<dbReference type="AlphaFoldDB" id="A0A0L0D8R7"/>
<organism evidence="2 3">
    <name type="scientific">Thecamonas trahens ATCC 50062</name>
    <dbReference type="NCBI Taxonomy" id="461836"/>
    <lineage>
        <taxon>Eukaryota</taxon>
        <taxon>Apusozoa</taxon>
        <taxon>Apusomonadida</taxon>
        <taxon>Apusomonadidae</taxon>
        <taxon>Thecamonas</taxon>
    </lineage>
</organism>
<feature type="region of interest" description="Disordered" evidence="1">
    <location>
        <begin position="140"/>
        <end position="159"/>
    </location>
</feature>
<feature type="compositionally biased region" description="Pro residues" evidence="1">
    <location>
        <begin position="150"/>
        <end position="159"/>
    </location>
</feature>
<evidence type="ECO:0000313" key="3">
    <source>
        <dbReference type="Proteomes" id="UP000054408"/>
    </source>
</evidence>
<feature type="compositionally biased region" description="Basic and acidic residues" evidence="1">
    <location>
        <begin position="1"/>
        <end position="13"/>
    </location>
</feature>
<feature type="compositionally biased region" description="Basic and acidic residues" evidence="1">
    <location>
        <begin position="30"/>
        <end position="57"/>
    </location>
</feature>
<protein>
    <submittedName>
        <fullName evidence="2">Uncharacterized protein</fullName>
    </submittedName>
</protein>
<dbReference type="EMBL" id="GL349451">
    <property type="protein sequence ID" value="KNC48476.1"/>
    <property type="molecule type" value="Genomic_DNA"/>
</dbReference>
<dbReference type="GeneID" id="25564438"/>
<accession>A0A0L0D8R7</accession>
<name>A0A0L0D8R7_THETB</name>
<feature type="region of interest" description="Disordered" evidence="1">
    <location>
        <begin position="1"/>
        <end position="57"/>
    </location>
</feature>
<proteinExistence type="predicted"/>
<evidence type="ECO:0000313" key="2">
    <source>
        <dbReference type="EMBL" id="KNC48476.1"/>
    </source>
</evidence>
<keyword evidence="3" id="KW-1185">Reference proteome</keyword>
<feature type="compositionally biased region" description="Basic residues" evidence="1">
    <location>
        <begin position="81"/>
        <end position="90"/>
    </location>
</feature>
<gene>
    <name evidence="2" type="ORF">AMSG_04924</name>
</gene>
<sequence>MSSKKKDEGKKEAVAANPDEFDSEELLAAELRERNRKAEEARKRDMLKRKEAAGRAKQDFSCAVCWGCSDPNAKLEEERRRERRRRRRAAARASGKPIHARVMASYDDSSDEYSYTLSESSELQELDCCTAVAENLRGPGASQGCSQARAPPPPCYSDL</sequence>
<feature type="region of interest" description="Disordered" evidence="1">
    <location>
        <begin position="75"/>
        <end position="105"/>
    </location>
</feature>
<dbReference type="Proteomes" id="UP000054408">
    <property type="component" value="Unassembled WGS sequence"/>
</dbReference>
<reference evidence="2 3" key="1">
    <citation type="submission" date="2010-05" db="EMBL/GenBank/DDBJ databases">
        <title>The Genome Sequence of Thecamonas trahens ATCC 50062.</title>
        <authorList>
            <consortium name="The Broad Institute Genome Sequencing Platform"/>
            <person name="Russ C."/>
            <person name="Cuomo C."/>
            <person name="Shea T."/>
            <person name="Young S.K."/>
            <person name="Zeng Q."/>
            <person name="Koehrsen M."/>
            <person name="Haas B."/>
            <person name="Borodovsky M."/>
            <person name="Guigo R."/>
            <person name="Alvarado L."/>
            <person name="Berlin A."/>
            <person name="Bochicchio J."/>
            <person name="Borenstein D."/>
            <person name="Chapman S."/>
            <person name="Chen Z."/>
            <person name="Freedman E."/>
            <person name="Gellesch M."/>
            <person name="Goldberg J."/>
            <person name="Griggs A."/>
            <person name="Gujja S."/>
            <person name="Heilman E."/>
            <person name="Heiman D."/>
            <person name="Hepburn T."/>
            <person name="Howarth C."/>
            <person name="Jen D."/>
            <person name="Larson L."/>
            <person name="Mehta T."/>
            <person name="Park D."/>
            <person name="Pearson M."/>
            <person name="Roberts A."/>
            <person name="Saif S."/>
            <person name="Shenoy N."/>
            <person name="Sisk P."/>
            <person name="Stolte C."/>
            <person name="Sykes S."/>
            <person name="Thomson T."/>
            <person name="Walk T."/>
            <person name="White J."/>
            <person name="Yandava C."/>
            <person name="Burger G."/>
            <person name="Gray M.W."/>
            <person name="Holland P.W.H."/>
            <person name="King N."/>
            <person name="Lang F.B.F."/>
            <person name="Roger A.J."/>
            <person name="Ruiz-Trillo I."/>
            <person name="Lander E."/>
            <person name="Nusbaum C."/>
        </authorList>
    </citation>
    <scope>NUCLEOTIDE SEQUENCE [LARGE SCALE GENOMIC DNA]</scope>
    <source>
        <strain evidence="2 3">ATCC 50062</strain>
    </source>
</reference>
<evidence type="ECO:0000256" key="1">
    <source>
        <dbReference type="SAM" id="MobiDB-lite"/>
    </source>
</evidence>
<dbReference type="RefSeq" id="XP_013758588.1">
    <property type="nucleotide sequence ID" value="XM_013903134.1"/>
</dbReference>